<evidence type="ECO:0000313" key="1">
    <source>
        <dbReference type="EMBL" id="KAK3738299.1"/>
    </source>
</evidence>
<organism evidence="1 2">
    <name type="scientific">Elysia crispata</name>
    <name type="common">lettuce slug</name>
    <dbReference type="NCBI Taxonomy" id="231223"/>
    <lineage>
        <taxon>Eukaryota</taxon>
        <taxon>Metazoa</taxon>
        <taxon>Spiralia</taxon>
        <taxon>Lophotrochozoa</taxon>
        <taxon>Mollusca</taxon>
        <taxon>Gastropoda</taxon>
        <taxon>Heterobranchia</taxon>
        <taxon>Euthyneura</taxon>
        <taxon>Panpulmonata</taxon>
        <taxon>Sacoglossa</taxon>
        <taxon>Placobranchoidea</taxon>
        <taxon>Plakobranchidae</taxon>
        <taxon>Elysia</taxon>
    </lineage>
</organism>
<name>A0AAE0YA93_9GAST</name>
<gene>
    <name evidence="1" type="ORF">RRG08_039706</name>
</gene>
<accession>A0AAE0YA93</accession>
<sequence>MSSVPHRAVEIGTHPLTSEFLKRPHKVMTASGAILCHTESQAPRFCTPSWSQRHTPRVFTETALHILGREGRNDKTLLILWTYTFTLADVLVTISLLNKQSIRHLRMPLEIYHAIRDQDERTGPDSVGQHDVSRSNEVTATLSRHVVGLVPGPASAVTWLSPLSAAPGPRRPVTVRLSHGQPQPQSCVVKRCCWSMVRTLEKREDYPSISVWNQVNLATAVKVSERKICLIILCLLDNKNTMAASPRAGRPTCQDYDHRCFKEESNLMPSSIESK</sequence>
<dbReference type="AlphaFoldDB" id="A0AAE0YA93"/>
<evidence type="ECO:0000313" key="2">
    <source>
        <dbReference type="Proteomes" id="UP001283361"/>
    </source>
</evidence>
<protein>
    <submittedName>
        <fullName evidence="1">Uncharacterized protein</fullName>
    </submittedName>
</protein>
<reference evidence="1" key="1">
    <citation type="journal article" date="2023" name="G3 (Bethesda)">
        <title>A reference genome for the long-term kleptoplast-retaining sea slug Elysia crispata morphotype clarki.</title>
        <authorList>
            <person name="Eastman K.E."/>
            <person name="Pendleton A.L."/>
            <person name="Shaikh M.A."/>
            <person name="Suttiyut T."/>
            <person name="Ogas R."/>
            <person name="Tomko P."/>
            <person name="Gavelis G."/>
            <person name="Widhalm J.R."/>
            <person name="Wisecaver J.H."/>
        </authorList>
    </citation>
    <scope>NUCLEOTIDE SEQUENCE</scope>
    <source>
        <strain evidence="1">ECLA1</strain>
    </source>
</reference>
<dbReference type="EMBL" id="JAWDGP010006599">
    <property type="protein sequence ID" value="KAK3738299.1"/>
    <property type="molecule type" value="Genomic_DNA"/>
</dbReference>
<keyword evidence="2" id="KW-1185">Reference proteome</keyword>
<proteinExistence type="predicted"/>
<comment type="caution">
    <text evidence="1">The sequence shown here is derived from an EMBL/GenBank/DDBJ whole genome shotgun (WGS) entry which is preliminary data.</text>
</comment>
<dbReference type="Proteomes" id="UP001283361">
    <property type="component" value="Unassembled WGS sequence"/>
</dbReference>